<accession>A0A8T2YYY2</accession>
<keyword evidence="3" id="KW-1185">Reference proteome</keyword>
<dbReference type="EMBL" id="JACEGQ020000004">
    <property type="protein sequence ID" value="KAH8510206.1"/>
    <property type="molecule type" value="Genomic_DNA"/>
</dbReference>
<keyword evidence="1" id="KW-0812">Transmembrane</keyword>
<feature type="transmembrane region" description="Helical" evidence="1">
    <location>
        <begin position="65"/>
        <end position="85"/>
    </location>
</feature>
<keyword evidence="1" id="KW-0472">Membrane</keyword>
<proteinExistence type="predicted"/>
<protein>
    <submittedName>
        <fullName evidence="2">Uncharacterized protein</fullName>
    </submittedName>
</protein>
<name>A0A8T2YYY2_POPDE</name>
<evidence type="ECO:0000256" key="1">
    <source>
        <dbReference type="SAM" id="Phobius"/>
    </source>
</evidence>
<reference evidence="2" key="1">
    <citation type="journal article" date="2021" name="J. Hered.">
        <title>Genome Assembly of Salicaceae Populus deltoides (Eastern Cottonwood) I-69 Based on Nanopore Sequencing and Hi-C Technologies.</title>
        <authorList>
            <person name="Bai S."/>
            <person name="Wu H."/>
            <person name="Zhang J."/>
            <person name="Pan Z."/>
            <person name="Zhao W."/>
            <person name="Li Z."/>
            <person name="Tong C."/>
        </authorList>
    </citation>
    <scope>NUCLEOTIDE SEQUENCE</scope>
    <source>
        <tissue evidence="2">Leaf</tissue>
    </source>
</reference>
<evidence type="ECO:0000313" key="2">
    <source>
        <dbReference type="EMBL" id="KAH8510206.1"/>
    </source>
</evidence>
<sequence length="130" mass="14471">MASSLKPPIYNPTILYHVSSLSTSSFHHFSNIAHQHITMSSQIFDFEIFHFLSKLGPSTGPGLELILGIVLFVFISSFWLAPGGLDWDLSKTRTTIPSPSGFTRFIISSHPETAKEILKSSAFAYQRINL</sequence>
<keyword evidence="1" id="KW-1133">Transmembrane helix</keyword>
<dbReference type="AlphaFoldDB" id="A0A8T2YYY2"/>
<comment type="caution">
    <text evidence="2">The sequence shown here is derived from an EMBL/GenBank/DDBJ whole genome shotgun (WGS) entry which is preliminary data.</text>
</comment>
<organism evidence="2 3">
    <name type="scientific">Populus deltoides</name>
    <name type="common">Eastern poplar</name>
    <name type="synonym">Eastern cottonwood</name>
    <dbReference type="NCBI Taxonomy" id="3696"/>
    <lineage>
        <taxon>Eukaryota</taxon>
        <taxon>Viridiplantae</taxon>
        <taxon>Streptophyta</taxon>
        <taxon>Embryophyta</taxon>
        <taxon>Tracheophyta</taxon>
        <taxon>Spermatophyta</taxon>
        <taxon>Magnoliopsida</taxon>
        <taxon>eudicotyledons</taxon>
        <taxon>Gunneridae</taxon>
        <taxon>Pentapetalae</taxon>
        <taxon>rosids</taxon>
        <taxon>fabids</taxon>
        <taxon>Malpighiales</taxon>
        <taxon>Salicaceae</taxon>
        <taxon>Saliceae</taxon>
        <taxon>Populus</taxon>
    </lineage>
</organism>
<evidence type="ECO:0000313" key="3">
    <source>
        <dbReference type="Proteomes" id="UP000807159"/>
    </source>
</evidence>
<gene>
    <name evidence="2" type="ORF">H0E87_007947</name>
</gene>
<dbReference type="Proteomes" id="UP000807159">
    <property type="component" value="Chromosome 4"/>
</dbReference>